<sequence>MSAQHGTAHQARRRPAPLAALTALAALALAGCAQLGIVIPHAAPDGPDAEPAPAVDCRTEGYWPDGQLATPRPGEPEIPTPGRVPDGFEAVAALRCTTDFPEPGDPVEEHNIFVERFEGDLDPLLTALAGPDDEASGDVFCPADLELVPPLWLEASDGTLIPVHYPRTVCGKTKPGVHEALDRLEIVERTVIEEDATR</sequence>
<accession>A0AAU7WAR0</accession>
<keyword evidence="1" id="KW-0732">Signal</keyword>
<proteinExistence type="predicted"/>
<dbReference type="AlphaFoldDB" id="A0AAU7WAR0"/>
<feature type="chain" id="PRO_5043885249" description="DUF3558 domain-containing protein" evidence="1">
    <location>
        <begin position="43"/>
        <end position="198"/>
    </location>
</feature>
<evidence type="ECO:0000313" key="2">
    <source>
        <dbReference type="EMBL" id="XBX83564.1"/>
    </source>
</evidence>
<dbReference type="RefSeq" id="WP_350349566.1">
    <property type="nucleotide sequence ID" value="NZ_CP158374.1"/>
</dbReference>
<protein>
    <recommendedName>
        <fullName evidence="3">DUF3558 domain-containing protein</fullName>
    </recommendedName>
</protein>
<dbReference type="EMBL" id="CP158374">
    <property type="protein sequence ID" value="XBX83564.1"/>
    <property type="molecule type" value="Genomic_DNA"/>
</dbReference>
<feature type="signal peptide" evidence="1">
    <location>
        <begin position="1"/>
        <end position="42"/>
    </location>
</feature>
<evidence type="ECO:0008006" key="3">
    <source>
        <dbReference type="Google" id="ProtNLM"/>
    </source>
</evidence>
<gene>
    <name evidence="2" type="ORF">ABIQ69_06550</name>
</gene>
<evidence type="ECO:0000256" key="1">
    <source>
        <dbReference type="SAM" id="SignalP"/>
    </source>
</evidence>
<organism evidence="2">
    <name type="scientific">Agromyces sp. G08B096</name>
    <dbReference type="NCBI Taxonomy" id="3156399"/>
    <lineage>
        <taxon>Bacteria</taxon>
        <taxon>Bacillati</taxon>
        <taxon>Actinomycetota</taxon>
        <taxon>Actinomycetes</taxon>
        <taxon>Micrococcales</taxon>
        <taxon>Microbacteriaceae</taxon>
        <taxon>Agromyces</taxon>
    </lineage>
</organism>
<reference evidence="2" key="1">
    <citation type="submission" date="2024-05" db="EMBL/GenBank/DDBJ databases">
        <authorList>
            <person name="Yu L."/>
        </authorList>
    </citation>
    <scope>NUCLEOTIDE SEQUENCE</scope>
    <source>
        <strain evidence="2">G08B096</strain>
    </source>
</reference>
<name>A0AAU7WAR0_9MICO</name>